<accession>A0A0G4FUJ8</accession>
<feature type="region of interest" description="Disordered" evidence="3">
    <location>
        <begin position="314"/>
        <end position="343"/>
    </location>
</feature>
<dbReference type="PANTHER" id="PTHR43248:SF2">
    <property type="entry name" value="PROLYL AMINOPEPTIDASE"/>
    <property type="match status" value="1"/>
</dbReference>
<evidence type="ECO:0000259" key="4">
    <source>
        <dbReference type="Pfam" id="PF00561"/>
    </source>
</evidence>
<keyword evidence="2" id="KW-0378">Hydrolase</keyword>
<dbReference type="InterPro" id="IPR000073">
    <property type="entry name" value="AB_hydrolase_1"/>
</dbReference>
<feature type="compositionally biased region" description="Low complexity" evidence="3">
    <location>
        <begin position="23"/>
        <end position="38"/>
    </location>
</feature>
<dbReference type="EMBL" id="CDMY01000504">
    <property type="protein sequence ID" value="CEM18612.1"/>
    <property type="molecule type" value="Genomic_DNA"/>
</dbReference>
<comment type="similarity">
    <text evidence="1">Belongs to the peptidase S33 family.</text>
</comment>
<evidence type="ECO:0000313" key="5">
    <source>
        <dbReference type="EMBL" id="CEM18612.1"/>
    </source>
</evidence>
<keyword evidence="6" id="KW-1185">Reference proteome</keyword>
<feature type="region of interest" description="Disordered" evidence="3">
    <location>
        <begin position="1"/>
        <end position="47"/>
    </location>
</feature>
<protein>
    <recommendedName>
        <fullName evidence="4">AB hydrolase-1 domain-containing protein</fullName>
    </recommendedName>
</protein>
<dbReference type="VEuPathDB" id="CryptoDB:Vbra_4493"/>
<dbReference type="InterPro" id="IPR029058">
    <property type="entry name" value="AB_hydrolase_fold"/>
</dbReference>
<dbReference type="OMA" id="TNEYEHN"/>
<reference evidence="5 6" key="1">
    <citation type="submission" date="2014-11" db="EMBL/GenBank/DDBJ databases">
        <authorList>
            <person name="Zhu J."/>
            <person name="Qi W."/>
            <person name="Song R."/>
        </authorList>
    </citation>
    <scope>NUCLEOTIDE SEQUENCE [LARGE SCALE GENOMIC DNA]</scope>
</reference>
<dbReference type="SUPFAM" id="SSF53474">
    <property type="entry name" value="alpha/beta-Hydrolases"/>
    <property type="match status" value="2"/>
</dbReference>
<name>A0A0G4FUJ8_VITBC</name>
<dbReference type="Gene3D" id="3.40.50.1820">
    <property type="entry name" value="alpha/beta hydrolase"/>
    <property type="match status" value="1"/>
</dbReference>
<dbReference type="Proteomes" id="UP000041254">
    <property type="component" value="Unassembled WGS sequence"/>
</dbReference>
<evidence type="ECO:0000313" key="6">
    <source>
        <dbReference type="Proteomes" id="UP000041254"/>
    </source>
</evidence>
<sequence>MQPRCTSGSPRHVPRRHSPYDRSNSGAHSGHSTGSAGSVNRQTQGQYRRGETSYLPGMTLTDLWFDCPLDYNNPKGEWIKVFVREVVSTGRERSNQPALLYLEGGPGFPAPRPVSKSGWLHRSLEEYRVYLLDERGTGNSTPVTHETLSHFPSPQQQAAYLMHFRADSIIRDCERIRSILLNQERWTVLGQSYGGFLIMRYLSEAPHALEAAIITGGLPPLQRSAEEVYRATFRRVMERNRRFYERYPGDVKRVQDIVRHLHYNPTPLPSGGLLTARRFLQLGMGFGMASGFEYTHYLIEQAFLTPPVLPTPAPVPPPAAPAPSASSSSPPPPSFHPSGEAMPQQASLTLMDVESPTGMRDMSTGPMRPVEPLQLSYQFLRGVESGQSFELNPLYALLHESIYCTSGVPPSMWAAERVIRGGDPMFVRAFDYEGKLHYSDGDIMKEPILFTGEMVFSWMFEDYEKLRPLRDVANLIANKDDWPPLYSIDSLKRCDVPCAAAVYYEDMYVESRFSEETANVLPSCKIWLTNEYQHSGLRDDGYTILNKLFWMVRGGVAIPS</sequence>
<dbReference type="InParanoid" id="A0A0G4FUJ8"/>
<dbReference type="STRING" id="1169540.A0A0G4FUJ8"/>
<dbReference type="InterPro" id="IPR051601">
    <property type="entry name" value="Serine_prot/Carboxylest_S33"/>
</dbReference>
<organism evidence="5 6">
    <name type="scientific">Vitrella brassicaformis (strain CCMP3155)</name>
    <dbReference type="NCBI Taxonomy" id="1169540"/>
    <lineage>
        <taxon>Eukaryota</taxon>
        <taxon>Sar</taxon>
        <taxon>Alveolata</taxon>
        <taxon>Colpodellida</taxon>
        <taxon>Vitrellaceae</taxon>
        <taxon>Vitrella</taxon>
    </lineage>
</organism>
<proteinExistence type="inferred from homology"/>
<dbReference type="GO" id="GO:0008233">
    <property type="term" value="F:peptidase activity"/>
    <property type="evidence" value="ECO:0007669"/>
    <property type="project" value="InterPro"/>
</dbReference>
<feature type="domain" description="AB hydrolase-1" evidence="4">
    <location>
        <begin position="97"/>
        <end position="241"/>
    </location>
</feature>
<gene>
    <name evidence="5" type="ORF">Vbra_4493</name>
</gene>
<dbReference type="OrthoDB" id="1898734at2759"/>
<dbReference type="GO" id="GO:0006508">
    <property type="term" value="P:proteolysis"/>
    <property type="evidence" value="ECO:0007669"/>
    <property type="project" value="InterPro"/>
</dbReference>
<evidence type="ECO:0000256" key="2">
    <source>
        <dbReference type="ARBA" id="ARBA00022801"/>
    </source>
</evidence>
<dbReference type="InterPro" id="IPR002410">
    <property type="entry name" value="Peptidase_S33"/>
</dbReference>
<dbReference type="PRINTS" id="PR00793">
    <property type="entry name" value="PROAMNOPTASE"/>
</dbReference>
<dbReference type="Pfam" id="PF00561">
    <property type="entry name" value="Abhydrolase_1"/>
    <property type="match status" value="1"/>
</dbReference>
<evidence type="ECO:0000256" key="3">
    <source>
        <dbReference type="SAM" id="MobiDB-lite"/>
    </source>
</evidence>
<evidence type="ECO:0000256" key="1">
    <source>
        <dbReference type="ARBA" id="ARBA00010088"/>
    </source>
</evidence>
<dbReference type="PANTHER" id="PTHR43248">
    <property type="entry name" value="2-SUCCINYL-6-HYDROXY-2,4-CYCLOHEXADIENE-1-CARBOXYLATE SYNTHASE"/>
    <property type="match status" value="1"/>
</dbReference>
<dbReference type="AlphaFoldDB" id="A0A0G4FUJ8"/>